<feature type="compositionally biased region" description="Polar residues" evidence="2">
    <location>
        <begin position="33"/>
        <end position="49"/>
    </location>
</feature>
<feature type="compositionally biased region" description="Polar residues" evidence="2">
    <location>
        <begin position="11"/>
        <end position="21"/>
    </location>
</feature>
<evidence type="ECO:0000256" key="1">
    <source>
        <dbReference type="SAM" id="Coils"/>
    </source>
</evidence>
<keyword evidence="1" id="KW-0175">Coiled coil</keyword>
<proteinExistence type="predicted"/>
<feature type="region of interest" description="Disordered" evidence="2">
    <location>
        <begin position="303"/>
        <end position="328"/>
    </location>
</feature>
<gene>
    <name evidence="3" type="primary">Contig16594.g17667</name>
    <name evidence="3" type="ORF">STYLEM_19852</name>
</gene>
<reference evidence="3 4" key="1">
    <citation type="submission" date="2014-06" db="EMBL/GenBank/DDBJ databases">
        <authorList>
            <person name="Swart Estienne"/>
        </authorList>
    </citation>
    <scope>NUCLEOTIDE SEQUENCE [LARGE SCALE GENOMIC DNA]</scope>
    <source>
        <strain evidence="3 4">130c</strain>
    </source>
</reference>
<feature type="region of interest" description="Disordered" evidence="2">
    <location>
        <begin position="1"/>
        <end position="52"/>
    </location>
</feature>
<feature type="coiled-coil region" evidence="1">
    <location>
        <begin position="613"/>
        <end position="643"/>
    </location>
</feature>
<feature type="compositionally biased region" description="Polar residues" evidence="2">
    <location>
        <begin position="318"/>
        <end position="328"/>
    </location>
</feature>
<feature type="compositionally biased region" description="Low complexity" evidence="2">
    <location>
        <begin position="303"/>
        <end position="317"/>
    </location>
</feature>
<organism evidence="3 4">
    <name type="scientific">Stylonychia lemnae</name>
    <name type="common">Ciliate</name>
    <dbReference type="NCBI Taxonomy" id="5949"/>
    <lineage>
        <taxon>Eukaryota</taxon>
        <taxon>Sar</taxon>
        <taxon>Alveolata</taxon>
        <taxon>Ciliophora</taxon>
        <taxon>Intramacronucleata</taxon>
        <taxon>Spirotrichea</taxon>
        <taxon>Stichotrichia</taxon>
        <taxon>Sporadotrichida</taxon>
        <taxon>Oxytrichidae</taxon>
        <taxon>Stylonychinae</taxon>
        <taxon>Stylonychia</taxon>
    </lineage>
</organism>
<dbReference type="InParanoid" id="A0A078B8Z2"/>
<accession>A0A078B8Z2</accession>
<dbReference type="AlphaFoldDB" id="A0A078B8Z2"/>
<evidence type="ECO:0000313" key="3">
    <source>
        <dbReference type="EMBL" id="CDW90706.1"/>
    </source>
</evidence>
<feature type="compositionally biased region" description="Basic and acidic residues" evidence="2">
    <location>
        <begin position="1"/>
        <end position="10"/>
    </location>
</feature>
<dbReference type="Proteomes" id="UP000039865">
    <property type="component" value="Unassembled WGS sequence"/>
</dbReference>
<evidence type="ECO:0000313" key="4">
    <source>
        <dbReference type="Proteomes" id="UP000039865"/>
    </source>
</evidence>
<dbReference type="EMBL" id="CCKQ01018723">
    <property type="protein sequence ID" value="CDW90706.1"/>
    <property type="molecule type" value="Genomic_DNA"/>
</dbReference>
<name>A0A078B8Z2_STYLE</name>
<feature type="region of interest" description="Disordered" evidence="2">
    <location>
        <begin position="244"/>
        <end position="278"/>
    </location>
</feature>
<feature type="compositionally biased region" description="Polar residues" evidence="2">
    <location>
        <begin position="244"/>
        <end position="270"/>
    </location>
</feature>
<evidence type="ECO:0000256" key="2">
    <source>
        <dbReference type="SAM" id="MobiDB-lite"/>
    </source>
</evidence>
<sequence>MFNELRREIQQRQQSNDNRISIKTRFGARNSRYDSGNISPSLRNENRPQMNLIGSPREEKDIKSNKSAIFHKPSSSAVRMKLQQRIMMKMCSKFGANEKVAQIVQEAIVNNLANQSTVNPQVFDKIEQEISKKVENTSITNQGELFHGNSTPHAKLFRKSFFGQSPIPYNKSVTDYKNKDKNKSVVENNQTSIQNQEGTQNSTDLKKEYYRQLVNVNVPNMQTKQVGPVYNYKQLQQFFNQSATQPTTPISSQSRVLRKVQNPNNISDSKLLSDDGSYGHYNKLNPDATVKTIKQNFMKLVQNPQSPSTSQSNNRNNITGLNKSANQANNNKVNISIMSQNENPQHNKTQSFHNLLRASFGSGKRFSENGNNSNLSKLKVSNQVNNDQLWKMLETFNSQKEQQKVDQEIERRKFMYQKYKKELSDQFKMQEQLDAQKKKQRQDEINQYKKQELQFYMDVENQKFRKKREQQALKEYQIKTISINDLKQKQALLFEKQIENQLKDGPKEIIEMDEYQKVFDQRMKDLKLKDDLVNLELIKEKQIKKVQERIEVQQTYQKDESFLDRLRRKDYEYLDDTKMRSSAKQDFKILAASFRVDLNGEIKVNEKKTIEQLDKENEVRAAVERQKQEDEQLRAELDLINKSKEVVIKAQEANKELVLMKDQKTKIKQYLESKKLDDETLGNIYATLKLPNIMHSEEYQEFRKSRHKLLSQEYIELAKQKKEIKPDIRDLEIILNKDTFEEMGLL</sequence>
<protein>
    <submittedName>
        <fullName evidence="3">Uncharacterized protein</fullName>
    </submittedName>
</protein>
<keyword evidence="4" id="KW-1185">Reference proteome</keyword>